<evidence type="ECO:0008006" key="4">
    <source>
        <dbReference type="Google" id="ProtNLM"/>
    </source>
</evidence>
<dbReference type="Proteomes" id="UP000244224">
    <property type="component" value="Unassembled WGS sequence"/>
</dbReference>
<proteinExistence type="predicted"/>
<gene>
    <name evidence="2" type="ORF">C8N34_10267</name>
</gene>
<name>A0A2T6B889_9RHOB</name>
<organism evidence="2 3">
    <name type="scientific">Gemmobacter caeni</name>
    <dbReference type="NCBI Taxonomy" id="589035"/>
    <lineage>
        <taxon>Bacteria</taxon>
        <taxon>Pseudomonadati</taxon>
        <taxon>Pseudomonadota</taxon>
        <taxon>Alphaproteobacteria</taxon>
        <taxon>Rhodobacterales</taxon>
        <taxon>Paracoccaceae</taxon>
        <taxon>Gemmobacter</taxon>
    </lineage>
</organism>
<reference evidence="2 3" key="1">
    <citation type="submission" date="2018-04" db="EMBL/GenBank/DDBJ databases">
        <title>Genomic Encyclopedia of Archaeal and Bacterial Type Strains, Phase II (KMG-II): from individual species to whole genera.</title>
        <authorList>
            <person name="Goeker M."/>
        </authorList>
    </citation>
    <scope>NUCLEOTIDE SEQUENCE [LARGE SCALE GENOMIC DNA]</scope>
    <source>
        <strain evidence="2 3">DSM 21823</strain>
    </source>
</reference>
<dbReference type="EMBL" id="QBKP01000002">
    <property type="protein sequence ID" value="PTX52289.1"/>
    <property type="molecule type" value="Genomic_DNA"/>
</dbReference>
<sequence>MGRCVYRLSNTTDPEERLEDAVLAKALHDALGPGLTLLDPEAKFPEGGLHLGRARRNERIPSPLSPDQIPYWEDPAFLRFTARDWGHYDLEGAEEAVARLHKEGRDAVVKSTLGAKHLVTGVPRGTSLGEALDAMVYSFCDRPPCLLVQERVDMRFERRFLFLDGELLTQSAVGSHLTPMSRVWEAGAGADFEDLHLETPGSRRLIHNPALTARMTARALEIAAASEHATFCMDLCLIGEDAACGRIEPIEWNPFQPGQLGLYGCDPRRIAEGVRAHLEANPDLYQGAPTAPPEQPAPAGADLDWTDFDA</sequence>
<accession>A0A2T6B889</accession>
<evidence type="ECO:0000313" key="2">
    <source>
        <dbReference type="EMBL" id="PTX52289.1"/>
    </source>
</evidence>
<dbReference type="RefSeq" id="WP_108127613.1">
    <property type="nucleotide sequence ID" value="NZ_QBKP01000002.1"/>
</dbReference>
<dbReference type="AlphaFoldDB" id="A0A2T6B889"/>
<evidence type="ECO:0000256" key="1">
    <source>
        <dbReference type="SAM" id="MobiDB-lite"/>
    </source>
</evidence>
<keyword evidence="3" id="KW-1185">Reference proteome</keyword>
<feature type="region of interest" description="Disordered" evidence="1">
    <location>
        <begin position="283"/>
        <end position="310"/>
    </location>
</feature>
<dbReference type="OrthoDB" id="8477204at2"/>
<evidence type="ECO:0000313" key="3">
    <source>
        <dbReference type="Proteomes" id="UP000244224"/>
    </source>
</evidence>
<protein>
    <recommendedName>
        <fullName evidence="4">ATP-grasp domain-containing protein</fullName>
    </recommendedName>
</protein>
<comment type="caution">
    <text evidence="2">The sequence shown here is derived from an EMBL/GenBank/DDBJ whole genome shotgun (WGS) entry which is preliminary data.</text>
</comment>